<sequence>MAYHLRRQKPPKQKNISQRSLPKTSVIRGRNQLLRENQSSERYQTKMRLADRQTGTSKLPDCHSFKDLDLSRKVVKTTRVATPGRADRTTNAEDSLPTPDTGGRVLGVASGSRSRMSRGGSAPPQLSDAIIMRNERKSSLSAEVLKLIR</sequence>
<feature type="compositionally biased region" description="Basic residues" evidence="1">
    <location>
        <begin position="1"/>
        <end position="12"/>
    </location>
</feature>
<name>A0A2J6QVP6_HYAVF</name>
<evidence type="ECO:0000313" key="2">
    <source>
        <dbReference type="EMBL" id="PMD30333.1"/>
    </source>
</evidence>
<dbReference type="AlphaFoldDB" id="A0A2J6QVP6"/>
<gene>
    <name evidence="2" type="ORF">L207DRAFT_592463</name>
</gene>
<feature type="region of interest" description="Disordered" evidence="1">
    <location>
        <begin position="79"/>
        <end position="126"/>
    </location>
</feature>
<dbReference type="OrthoDB" id="3553367at2759"/>
<feature type="compositionally biased region" description="Polar residues" evidence="1">
    <location>
        <begin position="14"/>
        <end position="23"/>
    </location>
</feature>
<reference evidence="2 3" key="1">
    <citation type="submission" date="2016-04" db="EMBL/GenBank/DDBJ databases">
        <title>A degradative enzymes factory behind the ericoid mycorrhizal symbiosis.</title>
        <authorList>
            <consortium name="DOE Joint Genome Institute"/>
            <person name="Martino E."/>
            <person name="Morin E."/>
            <person name="Grelet G."/>
            <person name="Kuo A."/>
            <person name="Kohler A."/>
            <person name="Daghino S."/>
            <person name="Barry K."/>
            <person name="Choi C."/>
            <person name="Cichocki N."/>
            <person name="Clum A."/>
            <person name="Copeland A."/>
            <person name="Hainaut M."/>
            <person name="Haridas S."/>
            <person name="Labutti K."/>
            <person name="Lindquist E."/>
            <person name="Lipzen A."/>
            <person name="Khouja H.-R."/>
            <person name="Murat C."/>
            <person name="Ohm R."/>
            <person name="Olson A."/>
            <person name="Spatafora J."/>
            <person name="Veneault-Fourrey C."/>
            <person name="Henrissat B."/>
            <person name="Grigoriev I."/>
            <person name="Martin F."/>
            <person name="Perotto S."/>
        </authorList>
    </citation>
    <scope>NUCLEOTIDE SEQUENCE [LARGE SCALE GENOMIC DNA]</scope>
    <source>
        <strain evidence="2 3">F</strain>
    </source>
</reference>
<accession>A0A2J6QVP6</accession>
<evidence type="ECO:0000313" key="3">
    <source>
        <dbReference type="Proteomes" id="UP000235786"/>
    </source>
</evidence>
<feature type="compositionally biased region" description="Low complexity" evidence="1">
    <location>
        <begin position="110"/>
        <end position="121"/>
    </location>
</feature>
<keyword evidence="3" id="KW-1185">Reference proteome</keyword>
<proteinExistence type="predicted"/>
<organism evidence="2 3">
    <name type="scientific">Hyaloscypha variabilis (strain UAMH 11265 / GT02V1 / F)</name>
    <name type="common">Meliniomyces variabilis</name>
    <dbReference type="NCBI Taxonomy" id="1149755"/>
    <lineage>
        <taxon>Eukaryota</taxon>
        <taxon>Fungi</taxon>
        <taxon>Dikarya</taxon>
        <taxon>Ascomycota</taxon>
        <taxon>Pezizomycotina</taxon>
        <taxon>Leotiomycetes</taxon>
        <taxon>Helotiales</taxon>
        <taxon>Hyaloscyphaceae</taxon>
        <taxon>Hyaloscypha</taxon>
        <taxon>Hyaloscypha variabilis</taxon>
    </lineage>
</organism>
<protein>
    <submittedName>
        <fullName evidence="2">Uncharacterized protein</fullName>
    </submittedName>
</protein>
<dbReference type="EMBL" id="KZ613967">
    <property type="protein sequence ID" value="PMD30333.1"/>
    <property type="molecule type" value="Genomic_DNA"/>
</dbReference>
<evidence type="ECO:0000256" key="1">
    <source>
        <dbReference type="SAM" id="MobiDB-lite"/>
    </source>
</evidence>
<feature type="region of interest" description="Disordered" evidence="1">
    <location>
        <begin position="1"/>
        <end position="63"/>
    </location>
</feature>
<dbReference type="Proteomes" id="UP000235786">
    <property type="component" value="Unassembled WGS sequence"/>
</dbReference>